<name>A0AAE1U464_9EUCA</name>
<dbReference type="EMBL" id="JAWZYT010002276">
    <property type="protein sequence ID" value="KAK4305419.1"/>
    <property type="molecule type" value="Genomic_DNA"/>
</dbReference>
<reference evidence="2" key="1">
    <citation type="submission" date="2023-11" db="EMBL/GenBank/DDBJ databases">
        <title>Genome assemblies of two species of porcelain crab, Petrolisthes cinctipes and Petrolisthes manimaculis (Anomura: Porcellanidae).</title>
        <authorList>
            <person name="Angst P."/>
        </authorList>
    </citation>
    <scope>NUCLEOTIDE SEQUENCE</scope>
    <source>
        <strain evidence="2">PB745_02</strain>
        <tissue evidence="2">Gill</tissue>
    </source>
</reference>
<gene>
    <name evidence="2" type="ORF">Pmani_022671</name>
</gene>
<dbReference type="Proteomes" id="UP001292094">
    <property type="component" value="Unassembled WGS sequence"/>
</dbReference>
<keyword evidence="1" id="KW-0732">Signal</keyword>
<protein>
    <submittedName>
        <fullName evidence="2">Uncharacterized protein</fullName>
    </submittedName>
</protein>
<sequence length="271" mass="30832">MWPHLDPQHLLLILLFLHTFFTLPSRCTSRLRIPITFHLPGPLWCCSSRAIFPRTLELWSCVTGARATRHFPRHYPVHACPCPLMPSPGPHTRLPLSLTPSPGPHTRLPLPLTPICPCPYLPPLNQTSYTPLSPSVYPSPLLIRLTSLSFHSLSHCLSVCPFFVFTLYIPSRILYPPPFTLCTTSKTLTKIPQIAKLTREIHNNTRVYGKSERGLLSVLGFCSYLHRLWSSSSPDLLPSTRGDQVEETEQQEINTVQGAGVGRRKDEWWWW</sequence>
<comment type="caution">
    <text evidence="2">The sequence shown here is derived from an EMBL/GenBank/DDBJ whole genome shotgun (WGS) entry which is preliminary data.</text>
</comment>
<accession>A0AAE1U464</accession>
<keyword evidence="3" id="KW-1185">Reference proteome</keyword>
<evidence type="ECO:0000256" key="1">
    <source>
        <dbReference type="SAM" id="SignalP"/>
    </source>
</evidence>
<proteinExistence type="predicted"/>
<feature type="signal peptide" evidence="1">
    <location>
        <begin position="1"/>
        <end position="24"/>
    </location>
</feature>
<evidence type="ECO:0000313" key="3">
    <source>
        <dbReference type="Proteomes" id="UP001292094"/>
    </source>
</evidence>
<dbReference type="AlphaFoldDB" id="A0AAE1U464"/>
<organism evidence="2 3">
    <name type="scientific">Petrolisthes manimaculis</name>
    <dbReference type="NCBI Taxonomy" id="1843537"/>
    <lineage>
        <taxon>Eukaryota</taxon>
        <taxon>Metazoa</taxon>
        <taxon>Ecdysozoa</taxon>
        <taxon>Arthropoda</taxon>
        <taxon>Crustacea</taxon>
        <taxon>Multicrustacea</taxon>
        <taxon>Malacostraca</taxon>
        <taxon>Eumalacostraca</taxon>
        <taxon>Eucarida</taxon>
        <taxon>Decapoda</taxon>
        <taxon>Pleocyemata</taxon>
        <taxon>Anomura</taxon>
        <taxon>Galatheoidea</taxon>
        <taxon>Porcellanidae</taxon>
        <taxon>Petrolisthes</taxon>
    </lineage>
</organism>
<feature type="chain" id="PRO_5042063447" evidence="1">
    <location>
        <begin position="25"/>
        <end position="271"/>
    </location>
</feature>
<evidence type="ECO:0000313" key="2">
    <source>
        <dbReference type="EMBL" id="KAK4305419.1"/>
    </source>
</evidence>